<name>A0ABR7IT88_9CLOT</name>
<evidence type="ECO:0000256" key="1">
    <source>
        <dbReference type="ARBA" id="ARBA00022679"/>
    </source>
</evidence>
<reference evidence="6 7" key="1">
    <citation type="submission" date="2020-08" db="EMBL/GenBank/DDBJ databases">
        <title>Genome public.</title>
        <authorList>
            <person name="Liu C."/>
            <person name="Sun Q."/>
        </authorList>
    </citation>
    <scope>NUCLEOTIDE SEQUENCE [LARGE SCALE GENOMIC DNA]</scope>
    <source>
        <strain evidence="6 7">NSJ-27</strain>
    </source>
</reference>
<dbReference type="EMBL" id="JACOQK010000001">
    <property type="protein sequence ID" value="MBC5788308.1"/>
    <property type="molecule type" value="Genomic_DNA"/>
</dbReference>
<evidence type="ECO:0000256" key="4">
    <source>
        <dbReference type="PIRNR" id="PIRNR000446"/>
    </source>
</evidence>
<dbReference type="SUPFAM" id="SSF55048">
    <property type="entry name" value="Probable ACP-binding domain of malonyl-CoA ACP transacylase"/>
    <property type="match status" value="1"/>
</dbReference>
<dbReference type="InterPro" id="IPR014043">
    <property type="entry name" value="Acyl_transferase_dom"/>
</dbReference>
<evidence type="ECO:0000313" key="7">
    <source>
        <dbReference type="Proteomes" id="UP000649151"/>
    </source>
</evidence>
<dbReference type="NCBIfam" id="TIGR00128">
    <property type="entry name" value="fabD"/>
    <property type="match status" value="1"/>
</dbReference>
<comment type="catalytic activity">
    <reaction evidence="3 4">
        <text>holo-[ACP] + malonyl-CoA = malonyl-[ACP] + CoA</text>
        <dbReference type="Rhea" id="RHEA:41792"/>
        <dbReference type="Rhea" id="RHEA-COMP:9623"/>
        <dbReference type="Rhea" id="RHEA-COMP:9685"/>
        <dbReference type="ChEBI" id="CHEBI:57287"/>
        <dbReference type="ChEBI" id="CHEBI:57384"/>
        <dbReference type="ChEBI" id="CHEBI:64479"/>
        <dbReference type="ChEBI" id="CHEBI:78449"/>
        <dbReference type="EC" id="2.3.1.39"/>
    </reaction>
</comment>
<proteinExistence type="inferred from homology"/>
<dbReference type="InterPro" id="IPR024925">
    <property type="entry name" value="Malonyl_CoA-ACP_transAc"/>
</dbReference>
<dbReference type="EC" id="2.3.1.39" evidence="4"/>
<dbReference type="Proteomes" id="UP000649151">
    <property type="component" value="Unassembled WGS sequence"/>
</dbReference>
<feature type="domain" description="Malonyl-CoA:ACP transacylase (MAT)" evidence="5">
    <location>
        <begin position="7"/>
        <end position="298"/>
    </location>
</feature>
<dbReference type="Pfam" id="PF00698">
    <property type="entry name" value="Acyl_transf_1"/>
    <property type="match status" value="1"/>
</dbReference>
<dbReference type="PANTHER" id="PTHR42681:SF1">
    <property type="entry name" value="MALONYL-COA-ACYL CARRIER PROTEIN TRANSACYLASE, MITOCHONDRIAL"/>
    <property type="match status" value="1"/>
</dbReference>
<keyword evidence="2 4" id="KW-0012">Acyltransferase</keyword>
<evidence type="ECO:0000313" key="6">
    <source>
        <dbReference type="EMBL" id="MBC5788308.1"/>
    </source>
</evidence>
<dbReference type="InterPro" id="IPR004410">
    <property type="entry name" value="Malonyl_CoA-ACP_transAc_FabD"/>
</dbReference>
<keyword evidence="7" id="KW-1185">Reference proteome</keyword>
<dbReference type="RefSeq" id="WP_186996895.1">
    <property type="nucleotide sequence ID" value="NZ_JACOQK010000001.1"/>
</dbReference>
<evidence type="ECO:0000259" key="5">
    <source>
        <dbReference type="SMART" id="SM00827"/>
    </source>
</evidence>
<dbReference type="Gene3D" id="3.40.366.10">
    <property type="entry name" value="Malonyl-Coenzyme A Acyl Carrier Protein, domain 2"/>
    <property type="match status" value="1"/>
</dbReference>
<organism evidence="6 7">
    <name type="scientific">Clostridium facile</name>
    <dbReference type="NCBI Taxonomy" id="2763035"/>
    <lineage>
        <taxon>Bacteria</taxon>
        <taxon>Bacillati</taxon>
        <taxon>Bacillota</taxon>
        <taxon>Clostridia</taxon>
        <taxon>Eubacteriales</taxon>
        <taxon>Clostridiaceae</taxon>
        <taxon>Clostridium</taxon>
    </lineage>
</organism>
<dbReference type="InterPro" id="IPR050858">
    <property type="entry name" value="Mal-CoA-ACP_Trans/PKS_FabD"/>
</dbReference>
<evidence type="ECO:0000256" key="3">
    <source>
        <dbReference type="ARBA" id="ARBA00048462"/>
    </source>
</evidence>
<comment type="similarity">
    <text evidence="4">Belongs to the fabD family.</text>
</comment>
<dbReference type="PIRSF" id="PIRSF000446">
    <property type="entry name" value="Mct"/>
    <property type="match status" value="1"/>
</dbReference>
<dbReference type="SUPFAM" id="SSF52151">
    <property type="entry name" value="FabD/lysophospholipase-like"/>
    <property type="match status" value="1"/>
</dbReference>
<dbReference type="PANTHER" id="PTHR42681">
    <property type="entry name" value="MALONYL-COA-ACYL CARRIER PROTEIN TRANSACYLASE, MITOCHONDRIAL"/>
    <property type="match status" value="1"/>
</dbReference>
<keyword evidence="1 4" id="KW-0808">Transferase</keyword>
<sequence length="307" mass="32793">MKKTVYLFSGQGSQYSGMGKEICEMNPASLQIYECASDILGFDLAKICFDGEEAELAKTGVAQPAIMATSLAVLELMENEGIPFEAVAGHSLGEYAAMVASGMLSLEDGFRVIKERAAAMQECAEHQDGSMYAILGLDSDTIAEICASIDGYVVPVNYNSPAQTVIAGETPAVEAAVTAFEGKARRAAKLNVNAAFHSKLMQPAADRFKQAISGISFHTPAIDFYANLTGAKLEDFSDMPSYLASHLVSPVQFVKELNALQQAGFENYVELGPNKVLTGLVKKTLKDVTAVNVENKKTVEAALAKLQ</sequence>
<accession>A0ABR7IT88</accession>
<gene>
    <name evidence="6" type="primary">fabD</name>
    <name evidence="6" type="ORF">H8Z77_09805</name>
</gene>
<dbReference type="InterPro" id="IPR016035">
    <property type="entry name" value="Acyl_Trfase/lysoPLipase"/>
</dbReference>
<dbReference type="SMART" id="SM00827">
    <property type="entry name" value="PKS_AT"/>
    <property type="match status" value="1"/>
</dbReference>
<dbReference type="InterPro" id="IPR001227">
    <property type="entry name" value="Ac_transferase_dom_sf"/>
</dbReference>
<dbReference type="Gene3D" id="3.30.70.250">
    <property type="entry name" value="Malonyl-CoA ACP transacylase, ACP-binding"/>
    <property type="match status" value="1"/>
</dbReference>
<protein>
    <recommendedName>
        <fullName evidence="4">Malonyl CoA-acyl carrier protein transacylase</fullName>
        <ecNumber evidence="4">2.3.1.39</ecNumber>
    </recommendedName>
</protein>
<dbReference type="InterPro" id="IPR016036">
    <property type="entry name" value="Malonyl_transacylase_ACP-bd"/>
</dbReference>
<comment type="caution">
    <text evidence="6">The sequence shown here is derived from an EMBL/GenBank/DDBJ whole genome shotgun (WGS) entry which is preliminary data.</text>
</comment>
<dbReference type="GO" id="GO:0004314">
    <property type="term" value="F:[acyl-carrier-protein] S-malonyltransferase activity"/>
    <property type="evidence" value="ECO:0007669"/>
    <property type="project" value="UniProtKB-EC"/>
</dbReference>
<evidence type="ECO:0000256" key="2">
    <source>
        <dbReference type="ARBA" id="ARBA00023315"/>
    </source>
</evidence>